<organism evidence="14 15">
    <name type="scientific">Anabas testudineus</name>
    <name type="common">Climbing perch</name>
    <name type="synonym">Anthias testudineus</name>
    <dbReference type="NCBI Taxonomy" id="64144"/>
    <lineage>
        <taxon>Eukaryota</taxon>
        <taxon>Metazoa</taxon>
        <taxon>Chordata</taxon>
        <taxon>Craniata</taxon>
        <taxon>Vertebrata</taxon>
        <taxon>Euteleostomi</taxon>
        <taxon>Actinopterygii</taxon>
        <taxon>Neopterygii</taxon>
        <taxon>Teleostei</taxon>
        <taxon>Neoteleostei</taxon>
        <taxon>Acanthomorphata</taxon>
        <taxon>Anabantaria</taxon>
        <taxon>Anabantiformes</taxon>
        <taxon>Anabantoidei</taxon>
        <taxon>Anabantidae</taxon>
        <taxon>Anabas</taxon>
    </lineage>
</organism>
<evidence type="ECO:0000256" key="5">
    <source>
        <dbReference type="ARBA" id="ARBA00022882"/>
    </source>
</evidence>
<dbReference type="FunFam" id="1.10.287.70:FF:000117">
    <property type="entry name" value="Voltage-gated Ca2+ channel, alpha subunit"/>
    <property type="match status" value="1"/>
</dbReference>
<feature type="domain" description="Ion transport" evidence="13">
    <location>
        <begin position="392"/>
        <end position="619"/>
    </location>
</feature>
<dbReference type="InterPro" id="IPR043203">
    <property type="entry name" value="VGCC_Ca_Na"/>
</dbReference>
<evidence type="ECO:0000256" key="1">
    <source>
        <dbReference type="ARBA" id="ARBA00004141"/>
    </source>
</evidence>
<dbReference type="InterPro" id="IPR027359">
    <property type="entry name" value="Volt_channel_dom_sf"/>
</dbReference>
<feature type="transmembrane region" description="Helical" evidence="12">
    <location>
        <begin position="516"/>
        <end position="537"/>
    </location>
</feature>
<dbReference type="PANTHER" id="PTHR10037:SF230">
    <property type="entry name" value="CA[2+]-CHANNEL PROTEIN ALPHA[[1]] SUBUNIT T, ISOFORM F"/>
    <property type="match status" value="1"/>
</dbReference>
<protein>
    <recommendedName>
        <fullName evidence="13">Ion transport domain-containing protein</fullName>
    </recommendedName>
</protein>
<feature type="domain" description="Ion transport" evidence="13">
    <location>
        <begin position="730"/>
        <end position="1001"/>
    </location>
</feature>
<dbReference type="GO" id="GO:0043005">
    <property type="term" value="C:neuron projection"/>
    <property type="evidence" value="ECO:0007669"/>
    <property type="project" value="TreeGrafter"/>
</dbReference>
<dbReference type="GO" id="GO:0070509">
    <property type="term" value="P:calcium ion import"/>
    <property type="evidence" value="ECO:0007669"/>
    <property type="project" value="TreeGrafter"/>
</dbReference>
<feature type="transmembrane region" description="Helical" evidence="12">
    <location>
        <begin position="1158"/>
        <end position="1182"/>
    </location>
</feature>
<feature type="transmembrane region" description="Helical" evidence="12">
    <location>
        <begin position="728"/>
        <end position="750"/>
    </location>
</feature>
<accession>A0AAQ6IKB6</accession>
<proteinExistence type="predicted"/>
<dbReference type="Ensembl" id="ENSATET00000076231.1">
    <property type="protein sequence ID" value="ENSATEP00000075196.1"/>
    <property type="gene ID" value="ENSATEG00000030644.1"/>
</dbReference>
<evidence type="ECO:0000256" key="7">
    <source>
        <dbReference type="ARBA" id="ARBA00023065"/>
    </source>
</evidence>
<keyword evidence="6 12" id="KW-1133">Transmembrane helix</keyword>
<feature type="transmembrane region" description="Helical" evidence="12">
    <location>
        <begin position="89"/>
        <end position="107"/>
    </location>
</feature>
<comment type="subcellular location">
    <subcellularLocation>
        <location evidence="1">Membrane</location>
        <topology evidence="1">Multi-pass membrane protein</topology>
    </subcellularLocation>
</comment>
<dbReference type="Gene3D" id="1.20.120.350">
    <property type="entry name" value="Voltage-gated potassium channels. Chain C"/>
    <property type="match status" value="4"/>
</dbReference>
<dbReference type="GO" id="GO:0008332">
    <property type="term" value="F:low voltage-gated calcium channel activity"/>
    <property type="evidence" value="ECO:0007669"/>
    <property type="project" value="TreeGrafter"/>
</dbReference>
<dbReference type="Gene3D" id="1.10.287.70">
    <property type="match status" value="4"/>
</dbReference>
<evidence type="ECO:0000256" key="12">
    <source>
        <dbReference type="SAM" id="Phobius"/>
    </source>
</evidence>
<evidence type="ECO:0000256" key="6">
    <source>
        <dbReference type="ARBA" id="ARBA00022989"/>
    </source>
</evidence>
<feature type="transmembrane region" description="Helical" evidence="12">
    <location>
        <begin position="12"/>
        <end position="31"/>
    </location>
</feature>
<reference evidence="14" key="2">
    <citation type="submission" date="2025-08" db="UniProtKB">
        <authorList>
            <consortium name="Ensembl"/>
        </authorList>
    </citation>
    <scope>IDENTIFICATION</scope>
</reference>
<feature type="domain" description="Ion transport" evidence="13">
    <location>
        <begin position="11"/>
        <end position="326"/>
    </location>
</feature>
<sequence>MCVSTLTCSSTYLDYVSMVVVLINCVILGLYTPCDDINLNLEVLESIIFVYFVVEMLIKMIALGIWGYKGSFLSNNWNKLDAFIIYGEVLEYVLASFNIQLQIGYIIKPMRLISRVPSMRDLVIVLLKTMPMLVNVLIIYMFVIHIFAVLGVQLWQGELRNRCYLGVDIRKTYNVSLKPYYRSSFDEKTPFLCSANNKGGMQHCNNVPRYSIHGEPCSLPAPSSKSAVPAPTGSSQNNCVNWNMFYNVCRAGDLNPHMGSTHFDSIGYAWITIFQVVTMEGWSEIMFYIMDTDSFWNVVIFIPITIIGSFIMMNVCAVVIATQFSESMRGGTEEQRGGAVSYTQLLYKITSCIKKIFCRHNRVHPRSSRIHPSLKHALRPINKQLRRIVKSKVFDRGVMFVVFISILTMAIEHYEQPVELTKMIHISNVIFMVLFTLELSTKLLALQWEFFSDRNNLFDIVIVFTGLWDISNNTDSKLSVLRTFRLLRFVRLVRFFPYLKRQLTVLRGTVEGAAPLFRLLFFVIFIFSLIGMHLFGCEFKFKTMYGAIVQDRKNFDSLLWAMVTVFQVLTLEDWNLVLYNAMATTSPWAALYFVAIIIFGKHVLLNVLVGIVVDKFQSKHHSGSTGEDSWIDSESSSSPDLTPENGSSQTEMSSSETRQGSSLSPSGSRKSSGINSTEDGCESAATHEDKRSMTGCRKVVHWFQERQNWSFYVFAPENRFRVFCLRMVLHRMFDNVILMFIFLSCIVIAMERPSIDPASIERLVLNVAGYVFSGVFLVEMLIKVVALGLLIGENSYCRSSWNVVDGLLVILSLDNIFVSMVTTSHDNMLGILKVLRLLRTLRPLRMIRQVPKLKLAVEALISSLKPIANIVIISCAFFFFFGILGTQLFKGKFYYCVGDDTRNITNKNECLSANYRWIRKDYNFDSLPQALMSLFVMYSKDGWVNIMYDGLDAVGIDQQPRRNHNEWMLLYFISFMIMSFFLLDMFIGVMVDTFHQCQLKQKQQTPGTKGPCEELEQMQYYERYTFVRRFIHNLCTSNNMDRIVTVIIFFSVVMMAVEHYKQPKDVEVLVVSSYYVFIALLSIEILLKLVAFGVRRFIKFRWNLLDVVVFLVCIIDISLTHVNMAEQIHFNPSILRTCRVLRLAHVLRAKRMRVLLKTIIKTLSQVGNICLLFIFFFFIYAALGVELFGKLECTPSNPCLAFNQYISFRNFGMALLTLYQVCTGDNWSLIMKDTLRECHPDEHHTCLAYMKWVAPLCLISFVIIAQFVLVNLVVASIMQAMEDSIQEEHMLTNNLPPPGRSITSSSSHVSADGSPEECPTPT</sequence>
<evidence type="ECO:0000256" key="9">
    <source>
        <dbReference type="ARBA" id="ARBA00023180"/>
    </source>
</evidence>
<evidence type="ECO:0000256" key="3">
    <source>
        <dbReference type="ARBA" id="ARBA00022692"/>
    </source>
</evidence>
<reference evidence="14" key="3">
    <citation type="submission" date="2025-09" db="UniProtKB">
        <authorList>
            <consortium name="Ensembl"/>
        </authorList>
    </citation>
    <scope>IDENTIFICATION</scope>
</reference>
<feature type="compositionally biased region" description="Polar residues" evidence="11">
    <location>
        <begin position="644"/>
        <end position="659"/>
    </location>
</feature>
<evidence type="ECO:0000256" key="4">
    <source>
        <dbReference type="ARBA" id="ARBA00022737"/>
    </source>
</evidence>
<keyword evidence="15" id="KW-1185">Reference proteome</keyword>
<feature type="domain" description="Ion transport" evidence="13">
    <location>
        <begin position="1040"/>
        <end position="1283"/>
    </location>
</feature>
<dbReference type="Proteomes" id="UP000265040">
    <property type="component" value="Chromosome 3"/>
</dbReference>
<keyword evidence="5" id="KW-0851">Voltage-gated channel</keyword>
<evidence type="ECO:0000313" key="14">
    <source>
        <dbReference type="Ensembl" id="ENSATEP00000075196.1"/>
    </source>
</evidence>
<keyword evidence="2" id="KW-0813">Transport</keyword>
<feature type="transmembrane region" description="Helical" evidence="12">
    <location>
        <begin position="589"/>
        <end position="613"/>
    </location>
</feature>
<dbReference type="GeneTree" id="ENSGT00940000156666"/>
<feature type="transmembrane region" description="Helical" evidence="12">
    <location>
        <begin position="1043"/>
        <end position="1060"/>
    </location>
</feature>
<keyword evidence="10" id="KW-0407">Ion channel</keyword>
<feature type="transmembrane region" description="Helical" evidence="12">
    <location>
        <begin position="867"/>
        <end position="885"/>
    </location>
</feature>
<dbReference type="GO" id="GO:0005248">
    <property type="term" value="F:voltage-gated sodium channel activity"/>
    <property type="evidence" value="ECO:0007669"/>
    <property type="project" value="TreeGrafter"/>
</dbReference>
<keyword evidence="7" id="KW-0406">Ion transport</keyword>
<feature type="transmembrane region" description="Helical" evidence="12">
    <location>
        <begin position="1252"/>
        <end position="1274"/>
    </location>
</feature>
<feature type="transmembrane region" description="Helical" evidence="12">
    <location>
        <begin position="295"/>
        <end position="320"/>
    </location>
</feature>
<name>A0AAQ6IKB6_ANATE</name>
<dbReference type="InterPro" id="IPR005821">
    <property type="entry name" value="Ion_trans_dom"/>
</dbReference>
<dbReference type="GO" id="GO:0086010">
    <property type="term" value="P:membrane depolarization during action potential"/>
    <property type="evidence" value="ECO:0007669"/>
    <property type="project" value="TreeGrafter"/>
</dbReference>
<feature type="transmembrane region" description="Helical" evidence="12">
    <location>
        <begin position="1072"/>
        <end position="1094"/>
    </location>
</feature>
<dbReference type="SUPFAM" id="SSF81324">
    <property type="entry name" value="Voltage-gated potassium channels"/>
    <property type="match status" value="4"/>
</dbReference>
<feature type="transmembrane region" description="Helical" evidence="12">
    <location>
        <begin position="969"/>
        <end position="991"/>
    </location>
</feature>
<keyword evidence="3 12" id="KW-0812">Transmembrane</keyword>
<evidence type="ECO:0000313" key="15">
    <source>
        <dbReference type="Proteomes" id="UP000265040"/>
    </source>
</evidence>
<keyword evidence="8 12" id="KW-0472">Membrane</keyword>
<feature type="region of interest" description="Disordered" evidence="11">
    <location>
        <begin position="620"/>
        <end position="688"/>
    </location>
</feature>
<evidence type="ECO:0000256" key="8">
    <source>
        <dbReference type="ARBA" id="ARBA00023136"/>
    </source>
</evidence>
<keyword evidence="9" id="KW-0325">Glycoprotein</keyword>
<dbReference type="Pfam" id="PF00520">
    <property type="entry name" value="Ion_trans"/>
    <property type="match status" value="4"/>
</dbReference>
<evidence type="ECO:0000256" key="2">
    <source>
        <dbReference type="ARBA" id="ARBA00022448"/>
    </source>
</evidence>
<feature type="compositionally biased region" description="Low complexity" evidence="11">
    <location>
        <begin position="660"/>
        <end position="676"/>
    </location>
</feature>
<feature type="transmembrane region" description="Helical" evidence="12">
    <location>
        <begin position="770"/>
        <end position="791"/>
    </location>
</feature>
<feature type="region of interest" description="Disordered" evidence="11">
    <location>
        <begin position="1291"/>
        <end position="1322"/>
    </location>
</feature>
<feature type="transmembrane region" description="Helical" evidence="12">
    <location>
        <begin position="132"/>
        <end position="152"/>
    </location>
</feature>
<feature type="transmembrane region" description="Helical" evidence="12">
    <location>
        <begin position="423"/>
        <end position="445"/>
    </location>
</feature>
<dbReference type="PANTHER" id="PTHR10037">
    <property type="entry name" value="VOLTAGE-GATED CATION CHANNEL CALCIUM AND SODIUM"/>
    <property type="match status" value="1"/>
</dbReference>
<evidence type="ECO:0000256" key="11">
    <source>
        <dbReference type="SAM" id="MobiDB-lite"/>
    </source>
</evidence>
<dbReference type="GO" id="GO:0001518">
    <property type="term" value="C:voltage-gated sodium channel complex"/>
    <property type="evidence" value="ECO:0007669"/>
    <property type="project" value="TreeGrafter"/>
</dbReference>
<feature type="transmembrane region" description="Helical" evidence="12">
    <location>
        <begin position="268"/>
        <end position="289"/>
    </location>
</feature>
<reference evidence="14 15" key="1">
    <citation type="submission" date="2021-04" db="EMBL/GenBank/DDBJ databases">
        <authorList>
            <consortium name="Wellcome Sanger Institute Data Sharing"/>
        </authorList>
    </citation>
    <scope>NUCLEOTIDE SEQUENCE [LARGE SCALE GENOMIC DNA]</scope>
</reference>
<feature type="transmembrane region" description="Helical" evidence="12">
    <location>
        <begin position="43"/>
        <end position="68"/>
    </location>
</feature>
<evidence type="ECO:0000259" key="13">
    <source>
        <dbReference type="Pfam" id="PF00520"/>
    </source>
</evidence>
<dbReference type="GO" id="GO:0045956">
    <property type="term" value="P:positive regulation of calcium ion-dependent exocytosis"/>
    <property type="evidence" value="ECO:0007669"/>
    <property type="project" value="TreeGrafter"/>
</dbReference>
<feature type="transmembrane region" description="Helical" evidence="12">
    <location>
        <begin position="393"/>
        <end position="411"/>
    </location>
</feature>
<evidence type="ECO:0000256" key="10">
    <source>
        <dbReference type="ARBA" id="ARBA00023303"/>
    </source>
</evidence>
<keyword evidence="4" id="KW-0677">Repeat</keyword>
<dbReference type="FunFam" id="1.20.120.350:FF:000009">
    <property type="entry name" value="Voltage-dependent T-type calcium channel subunit alpha"/>
    <property type="match status" value="1"/>
</dbReference>